<dbReference type="InterPro" id="IPR037066">
    <property type="entry name" value="Plug_dom_sf"/>
</dbReference>
<evidence type="ECO:0000256" key="7">
    <source>
        <dbReference type="ARBA" id="ARBA00023237"/>
    </source>
</evidence>
<dbReference type="RefSeq" id="WP_304419752.1">
    <property type="nucleotide sequence ID" value="NZ_JANCMU010000001.1"/>
</dbReference>
<proteinExistence type="inferred from homology"/>
<dbReference type="InterPro" id="IPR039426">
    <property type="entry name" value="TonB-dep_rcpt-like"/>
</dbReference>
<organism evidence="13 14">
    <name type="scientific">Profundicola chukchiensis</name>
    <dbReference type="NCBI Taxonomy" id="2961959"/>
    <lineage>
        <taxon>Bacteria</taxon>
        <taxon>Pseudomonadati</taxon>
        <taxon>Bacteroidota</taxon>
        <taxon>Flavobacteriia</taxon>
        <taxon>Flavobacteriales</taxon>
        <taxon>Weeksellaceae</taxon>
        <taxon>Profundicola</taxon>
    </lineage>
</organism>
<evidence type="ECO:0000256" key="8">
    <source>
        <dbReference type="PROSITE-ProRule" id="PRU01360"/>
    </source>
</evidence>
<dbReference type="NCBIfam" id="TIGR04057">
    <property type="entry name" value="SusC_RagA_signa"/>
    <property type="match status" value="1"/>
</dbReference>
<dbReference type="Gene3D" id="2.40.170.20">
    <property type="entry name" value="TonB-dependent receptor, beta-barrel domain"/>
    <property type="match status" value="1"/>
</dbReference>
<keyword evidence="2 8" id="KW-0813">Transport</keyword>
<evidence type="ECO:0000313" key="13">
    <source>
        <dbReference type="EMBL" id="MDG4945010.1"/>
    </source>
</evidence>
<gene>
    <name evidence="13" type="ORF">NMK71_01160</name>
</gene>
<dbReference type="Gene3D" id="2.170.130.10">
    <property type="entry name" value="TonB-dependent receptor, plug domain"/>
    <property type="match status" value="1"/>
</dbReference>
<dbReference type="EMBL" id="JANCMU010000001">
    <property type="protein sequence ID" value="MDG4945010.1"/>
    <property type="molecule type" value="Genomic_DNA"/>
</dbReference>
<evidence type="ECO:0000256" key="9">
    <source>
        <dbReference type="RuleBase" id="RU003357"/>
    </source>
</evidence>
<keyword evidence="4 8" id="KW-0812">Transmembrane</keyword>
<dbReference type="InterPro" id="IPR000531">
    <property type="entry name" value="Beta-barrel_TonB"/>
</dbReference>
<comment type="caution">
    <text evidence="13">The sequence shown here is derived from an EMBL/GenBank/DDBJ whole genome shotgun (WGS) entry which is preliminary data.</text>
</comment>
<feature type="chain" id="PRO_5040980217" evidence="10">
    <location>
        <begin position="25"/>
        <end position="978"/>
    </location>
</feature>
<accession>A0A9X4MWT1</accession>
<evidence type="ECO:0000259" key="11">
    <source>
        <dbReference type="Pfam" id="PF00593"/>
    </source>
</evidence>
<sequence length="978" mass="107598">MSNIFMKYALAVCLLVGSITFVQAQMVIEGTITDANDFPATSALVRAGDVEVESDFNGYYELEVTALDAVDGSIQLSILGIDGSEANDSFAYQEGARITKDYKLGAIELGSVVAIGYGAIKKSDLTGSVDLLTEEDFNKGPVVSAQQMIQGKSAGVNITSGGGAPGEGQSIRIRGIGSLSLNSEPLIVIDGVPISENGVGGSRNILNSINPNDIASISVLKDASATAIYGSRGGNGVIIIETKKGKTGALKYQLSSQVSFSEVIDYVDVFTGDQVRDWVNQYGNASQIAQLGSENTDWQKEIFQNAFGWTNDFSVMGGAYGVPFRASMGYATNEGILKTDQMDRYTGALSLSPKLFNDALKIELNTKASYIENQFADKGAIGQAISFDPTKPIYNADGSFWNWNREGTNTLLSDVVNVNPLSMLEYRDDTSEVRRLISNAKFDYALPWVDGLSAVLNVGYDVTNSHGRVKRSEMHPSATVGWAGDFSKYSNARINKLLDYYMVYDKDFAENSNFSLTGGYSYQDFYNRNTNYYIRYSDGNENPEKTTPWRSNLQSFFGRASVNLNDKYLLTATLRADASSKLNPDDRWGYFPSVAAAWNLHKEDAFNGIPWLNTLKLRAGYGKVGNVNGLGDYKFLLNYSGNTQGAYYHFGDAFIPTVRPNVYNDNLRWEISNTTNIAIDYGLFNNRLNGYVDFYIRKSEDLIAATVIDVFTNFGNVIESNFGDMENKGVEFALNYDVIKAEEFNWKIGYNVNFNDNKITKLNTPTNTGGISGGTGNQIQTQQEGYGANAFYVYQQVYDESGNPIDNAVVDRNGDGQINDDDRYISKTPFADVTMGINTSMSYKNFDFSLASRASLGNYVYNNTVSANAYTGRLFENGIIRNVAGDLANSGFIAMTEEVLMSDYYLEDASFYKIDNITLGYTLPEGLINNVDMRVFGSVNNVAIFTDYSGLDPEVFGGIDNNFYPRPRVWSFGVNVNF</sequence>
<reference evidence="13" key="1">
    <citation type="submission" date="2022-07" db="EMBL/GenBank/DDBJ databases">
        <title>Description and genome-wide analysis of Profundicola chukchiensis gen. nov., sp. nov., marine bacteria isolated from bottom sediments of the Chukchi Sea.</title>
        <authorList>
            <person name="Romanenko L."/>
            <person name="Otstavnykh N."/>
            <person name="Kurilenko V."/>
            <person name="Eremeev V."/>
            <person name="Velansky P."/>
            <person name="Mikhailov V."/>
            <person name="Isaeva M."/>
        </authorList>
    </citation>
    <scope>NUCLEOTIDE SEQUENCE</scope>
    <source>
        <strain evidence="13">KMM 9713</strain>
    </source>
</reference>
<feature type="domain" description="TonB-dependent receptor-like beta-barrel" evidence="11">
    <location>
        <begin position="397"/>
        <end position="800"/>
    </location>
</feature>
<dbReference type="GO" id="GO:0009279">
    <property type="term" value="C:cell outer membrane"/>
    <property type="evidence" value="ECO:0007669"/>
    <property type="project" value="UniProtKB-SubCell"/>
</dbReference>
<evidence type="ECO:0000256" key="6">
    <source>
        <dbReference type="ARBA" id="ARBA00023136"/>
    </source>
</evidence>
<evidence type="ECO:0000256" key="10">
    <source>
        <dbReference type="SAM" id="SignalP"/>
    </source>
</evidence>
<evidence type="ECO:0000256" key="4">
    <source>
        <dbReference type="ARBA" id="ARBA00022692"/>
    </source>
</evidence>
<dbReference type="InterPro" id="IPR023997">
    <property type="entry name" value="TonB-dep_OMP_SusC/RagA_CS"/>
</dbReference>
<keyword evidence="6 8" id="KW-0472">Membrane</keyword>
<evidence type="ECO:0000313" key="14">
    <source>
        <dbReference type="Proteomes" id="UP001152599"/>
    </source>
</evidence>
<keyword evidence="10" id="KW-0732">Signal</keyword>
<keyword evidence="7 8" id="KW-0998">Cell outer membrane</keyword>
<dbReference type="PROSITE" id="PS52016">
    <property type="entry name" value="TONB_DEPENDENT_REC_3"/>
    <property type="match status" value="1"/>
</dbReference>
<evidence type="ECO:0000256" key="1">
    <source>
        <dbReference type="ARBA" id="ARBA00004571"/>
    </source>
</evidence>
<evidence type="ECO:0000256" key="2">
    <source>
        <dbReference type="ARBA" id="ARBA00022448"/>
    </source>
</evidence>
<evidence type="ECO:0000259" key="12">
    <source>
        <dbReference type="Pfam" id="PF07715"/>
    </source>
</evidence>
<keyword evidence="3 8" id="KW-1134">Transmembrane beta strand</keyword>
<dbReference type="SUPFAM" id="SSF56935">
    <property type="entry name" value="Porins"/>
    <property type="match status" value="1"/>
</dbReference>
<dbReference type="InterPro" id="IPR023996">
    <property type="entry name" value="TonB-dep_OMP_SusC/RagA"/>
</dbReference>
<evidence type="ECO:0000256" key="5">
    <source>
        <dbReference type="ARBA" id="ARBA00023077"/>
    </source>
</evidence>
<dbReference type="Proteomes" id="UP001152599">
    <property type="component" value="Unassembled WGS sequence"/>
</dbReference>
<evidence type="ECO:0000256" key="3">
    <source>
        <dbReference type="ARBA" id="ARBA00022452"/>
    </source>
</evidence>
<keyword evidence="5 9" id="KW-0798">TonB box</keyword>
<dbReference type="InterPro" id="IPR036942">
    <property type="entry name" value="Beta-barrel_TonB_sf"/>
</dbReference>
<dbReference type="InterPro" id="IPR012910">
    <property type="entry name" value="Plug_dom"/>
</dbReference>
<comment type="similarity">
    <text evidence="8 9">Belongs to the TonB-dependent receptor family.</text>
</comment>
<feature type="domain" description="TonB-dependent receptor plug" evidence="12">
    <location>
        <begin position="122"/>
        <end position="237"/>
    </location>
</feature>
<comment type="subcellular location">
    <subcellularLocation>
        <location evidence="1 8">Cell outer membrane</location>
        <topology evidence="1 8">Multi-pass membrane protein</topology>
    </subcellularLocation>
</comment>
<dbReference type="AlphaFoldDB" id="A0A9X4MWT1"/>
<dbReference type="Pfam" id="PF00593">
    <property type="entry name" value="TonB_dep_Rec_b-barrel"/>
    <property type="match status" value="1"/>
</dbReference>
<dbReference type="Pfam" id="PF07715">
    <property type="entry name" value="Plug"/>
    <property type="match status" value="1"/>
</dbReference>
<protein>
    <submittedName>
        <fullName evidence="13">SusC/RagA family TonB-linked outer membrane protein</fullName>
    </submittedName>
</protein>
<feature type="signal peptide" evidence="10">
    <location>
        <begin position="1"/>
        <end position="24"/>
    </location>
</feature>
<keyword evidence="14" id="KW-1185">Reference proteome</keyword>
<name>A0A9X4MWT1_9FLAO</name>
<dbReference type="NCBIfam" id="TIGR04056">
    <property type="entry name" value="OMP_RagA_SusC"/>
    <property type="match status" value="1"/>
</dbReference>